<name>A0A0F6YLY4_9BACT</name>
<accession>A0A0F6YLY4</accession>
<dbReference type="AlphaFoldDB" id="A0A0F6YLY4"/>
<dbReference type="Pfam" id="PF07394">
    <property type="entry name" value="DUF1501"/>
    <property type="match status" value="1"/>
</dbReference>
<dbReference type="STRING" id="927083.DB32_007594"/>
<dbReference type="Proteomes" id="UP000034883">
    <property type="component" value="Chromosome"/>
</dbReference>
<reference evidence="1 2" key="1">
    <citation type="submission" date="2015-03" db="EMBL/GenBank/DDBJ databases">
        <title>Genome assembly of Sandaracinus amylolyticus DSM 53668.</title>
        <authorList>
            <person name="Sharma G."/>
            <person name="Subramanian S."/>
        </authorList>
    </citation>
    <scope>NUCLEOTIDE SEQUENCE [LARGE SCALE GENOMIC DNA]</scope>
    <source>
        <strain evidence="1 2">DSM 53668</strain>
    </source>
</reference>
<sequence>MTKPYVDRLPSSQRRTFLKWLALASAAPALSTSFRARIRDAALGRAHAQLPPDATFLVEICMRDQLDFGHVMVPPGLARHASLRRGEHGRQCALFYRQDELIEAAPDVFLTPQSEVLRPYVGDIAMMELCELTDGPVHGHEAANPVRSPGRTRAQGNGRIAMWEGEPGGDSSEGAFYSSTPTPLALHNWWQRQHDGTIHNAVVIKGTERAHAMYHFGAGLPGSEPDRFQTVDALMREFPATAIDRNVLPDPGEAELVRRFLGRVDPRLLESRGYSAAAVSAHDAQLDDVQRLLHLGAPRVVDLRLTEEDVAFWSADVPARYGRTRIDAWEQAAYAFKLIEGGLVRSVAIEIDVGDVHGERTEAQMRDQTLTTVLPLVRLIERFQAAGIWDRTLIAISSTDGGRAPAAGSSGDEGKNGFLLAGGRIRGGYYGDVRVAGDDGDGHRYSYHMPDGASGAAIAEGTLVNDRRMSGAPVWRTIARALDVPDEAVMRFPDIASARACQWMLK</sequence>
<dbReference type="OrthoDB" id="9779968at2"/>
<keyword evidence="2" id="KW-1185">Reference proteome</keyword>
<gene>
    <name evidence="1" type="ORF">DB32_007594</name>
</gene>
<evidence type="ECO:0000313" key="2">
    <source>
        <dbReference type="Proteomes" id="UP000034883"/>
    </source>
</evidence>
<organism evidence="1 2">
    <name type="scientific">Sandaracinus amylolyticus</name>
    <dbReference type="NCBI Taxonomy" id="927083"/>
    <lineage>
        <taxon>Bacteria</taxon>
        <taxon>Pseudomonadati</taxon>
        <taxon>Myxococcota</taxon>
        <taxon>Polyangia</taxon>
        <taxon>Polyangiales</taxon>
        <taxon>Sandaracinaceae</taxon>
        <taxon>Sandaracinus</taxon>
    </lineage>
</organism>
<proteinExistence type="predicted"/>
<dbReference type="RefSeq" id="WP_053237410.1">
    <property type="nucleotide sequence ID" value="NZ_CP011125.1"/>
</dbReference>
<protein>
    <submittedName>
        <fullName evidence="1">Uncharacterized protein</fullName>
    </submittedName>
</protein>
<dbReference type="InterPro" id="IPR010869">
    <property type="entry name" value="DUF1501"/>
</dbReference>
<dbReference type="InterPro" id="IPR006311">
    <property type="entry name" value="TAT_signal"/>
</dbReference>
<dbReference type="KEGG" id="samy:DB32_007594"/>
<dbReference type="PROSITE" id="PS51318">
    <property type="entry name" value="TAT"/>
    <property type="match status" value="1"/>
</dbReference>
<evidence type="ECO:0000313" key="1">
    <source>
        <dbReference type="EMBL" id="AKF10445.1"/>
    </source>
</evidence>
<dbReference type="EMBL" id="CP011125">
    <property type="protein sequence ID" value="AKF10445.1"/>
    <property type="molecule type" value="Genomic_DNA"/>
</dbReference>